<dbReference type="RefSeq" id="WP_191308190.1">
    <property type="nucleotide sequence ID" value="NZ_BNAW01000005.1"/>
</dbReference>
<dbReference type="Gene3D" id="1.10.10.10">
    <property type="entry name" value="Winged helix-like DNA-binding domain superfamily/Winged helix DNA-binding domain"/>
    <property type="match status" value="1"/>
</dbReference>
<dbReference type="EMBL" id="BNAW01000005">
    <property type="protein sequence ID" value="GHG03280.1"/>
    <property type="molecule type" value="Genomic_DNA"/>
</dbReference>
<reference evidence="2" key="1">
    <citation type="journal article" date="2019" name="Int. J. Syst. Evol. Microbiol.">
        <title>The Global Catalogue of Microorganisms (GCM) 10K type strain sequencing project: providing services to taxonomists for standard genome sequencing and annotation.</title>
        <authorList>
            <consortium name="The Broad Institute Genomics Platform"/>
            <consortium name="The Broad Institute Genome Sequencing Center for Infectious Disease"/>
            <person name="Wu L."/>
            <person name="Ma J."/>
        </authorList>
    </citation>
    <scope>NUCLEOTIDE SEQUENCE [LARGE SCALE GENOMIC DNA]</scope>
    <source>
        <strain evidence="2">CGMCC 4.7680</strain>
    </source>
</reference>
<evidence type="ECO:0000313" key="2">
    <source>
        <dbReference type="Proteomes" id="UP000649955"/>
    </source>
</evidence>
<dbReference type="Proteomes" id="UP000649955">
    <property type="component" value="Unassembled WGS sequence"/>
</dbReference>
<dbReference type="InterPro" id="IPR036388">
    <property type="entry name" value="WH-like_DNA-bd_sf"/>
</dbReference>
<protein>
    <submittedName>
        <fullName evidence="1">ArsR family transcriptional regulator</fullName>
    </submittedName>
</protein>
<evidence type="ECO:0000313" key="1">
    <source>
        <dbReference type="EMBL" id="GHG03280.1"/>
    </source>
</evidence>
<organism evidence="1 2">
    <name type="scientific">Amycolatopsis bullii</name>
    <dbReference type="NCBI Taxonomy" id="941987"/>
    <lineage>
        <taxon>Bacteria</taxon>
        <taxon>Bacillati</taxon>
        <taxon>Actinomycetota</taxon>
        <taxon>Actinomycetes</taxon>
        <taxon>Pseudonocardiales</taxon>
        <taxon>Pseudonocardiaceae</taxon>
        <taxon>Amycolatopsis</taxon>
    </lineage>
</organism>
<comment type="caution">
    <text evidence="1">The sequence shown here is derived from an EMBL/GenBank/DDBJ whole genome shotgun (WGS) entry which is preliminary data.</text>
</comment>
<dbReference type="InterPro" id="IPR011991">
    <property type="entry name" value="ArsR-like_HTH"/>
</dbReference>
<dbReference type="Pfam" id="PF12840">
    <property type="entry name" value="HTH_20"/>
    <property type="match status" value="1"/>
</dbReference>
<gene>
    <name evidence="1" type="ORF">GCM10017567_18560</name>
</gene>
<dbReference type="InterPro" id="IPR036390">
    <property type="entry name" value="WH_DNA-bd_sf"/>
</dbReference>
<accession>A0ABQ3K4Z6</accession>
<name>A0ABQ3K4Z6_9PSEU</name>
<proteinExistence type="predicted"/>
<sequence length="243" mass="26254">MDQEPISALAALDDPLRSGMYTHIRHARHPVTRDEAAEAVGISRKLAAFHLDKLVAAGLLRTRYEFVGGIRKVGRAPKVYEPSDLEVQVSIPPRQHDLLADILLDAVLEEGDGETARQATLRTAHRHGEALGSAEREQLRPGRLGTERALTLISAVVERHGFEPDRETATCLRLRNCPFHPLATKAPDLVCGINQAFLGGLLDGLQASTVEAVLDPRAGECCVELRPATSPHDDGSGSESATT</sequence>
<keyword evidence="2" id="KW-1185">Reference proteome</keyword>
<dbReference type="CDD" id="cd00090">
    <property type="entry name" value="HTH_ARSR"/>
    <property type="match status" value="1"/>
</dbReference>
<dbReference type="SUPFAM" id="SSF46785">
    <property type="entry name" value="Winged helix' DNA-binding domain"/>
    <property type="match status" value="1"/>
</dbReference>